<dbReference type="Proteomes" id="UP001201812">
    <property type="component" value="Unassembled WGS sequence"/>
</dbReference>
<comment type="similarity">
    <text evidence="1">Belongs to the phosphatase and actin regulator family.</text>
</comment>
<dbReference type="InterPro" id="IPR004018">
    <property type="entry name" value="RPEL_repeat"/>
</dbReference>
<evidence type="ECO:0000256" key="3">
    <source>
        <dbReference type="ARBA" id="ARBA00023203"/>
    </source>
</evidence>
<dbReference type="PANTHER" id="PTHR12751">
    <property type="entry name" value="PHOSPHATASE AND ACTIN REGULATOR PHACTR"/>
    <property type="match status" value="1"/>
</dbReference>
<feature type="compositionally biased region" description="Acidic residues" evidence="5">
    <location>
        <begin position="88"/>
        <end position="103"/>
    </location>
</feature>
<sequence length="225" mass="25809">MKGRNFWSRVLKPWKWRRRKANLLPHANGSANALSSTVGEETVTSLPDESQQQVTVPSLVVQDTFADEAPIEGQAKDIATSPERKDETESESTENEEARDDEITDQRVPESPSSTGTRDESILSVPDDSTESISSKEAMEETRKILLRKLSFRPTIAELKERQIIKFNDYIEVGEVDSYDRKADKPWTRLTPMEKALIRKELNDFKATEMDVHEESRIFTRFHRP</sequence>
<dbReference type="PROSITE" id="PS51073">
    <property type="entry name" value="RPEL"/>
    <property type="match status" value="1"/>
</dbReference>
<comment type="caution">
    <text evidence="6">The sequence shown here is derived from an EMBL/GenBank/DDBJ whole genome shotgun (WGS) entry which is preliminary data.</text>
</comment>
<keyword evidence="2" id="KW-0677">Repeat</keyword>
<dbReference type="EMBL" id="JAKKPZ010000004">
    <property type="protein sequence ID" value="KAI1722164.1"/>
    <property type="molecule type" value="Genomic_DNA"/>
</dbReference>
<protein>
    <submittedName>
        <fullName evidence="6">RPEL repeat domain-containing protein</fullName>
    </submittedName>
</protein>
<feature type="region of interest" description="Disordered" evidence="5">
    <location>
        <begin position="25"/>
        <end position="139"/>
    </location>
</feature>
<evidence type="ECO:0000256" key="1">
    <source>
        <dbReference type="ARBA" id="ARBA00009795"/>
    </source>
</evidence>
<dbReference type="GO" id="GO:0030036">
    <property type="term" value="P:actin cytoskeleton organization"/>
    <property type="evidence" value="ECO:0007669"/>
    <property type="project" value="TreeGrafter"/>
</dbReference>
<dbReference type="PANTHER" id="PTHR12751:SF18">
    <property type="entry name" value="PHOSPHATASE AND ACTIN REGULATOR 1"/>
    <property type="match status" value="1"/>
</dbReference>
<reference evidence="6" key="1">
    <citation type="submission" date="2022-01" db="EMBL/GenBank/DDBJ databases">
        <title>Genome Sequence Resource for Two Populations of Ditylenchus destructor, the Migratory Endoparasitic Phytonematode.</title>
        <authorList>
            <person name="Zhang H."/>
            <person name="Lin R."/>
            <person name="Xie B."/>
        </authorList>
    </citation>
    <scope>NUCLEOTIDE SEQUENCE</scope>
    <source>
        <strain evidence="6">BazhouSP</strain>
    </source>
</reference>
<evidence type="ECO:0000313" key="6">
    <source>
        <dbReference type="EMBL" id="KAI1722164.1"/>
    </source>
</evidence>
<accession>A0AAD4R7S8</accession>
<evidence type="ECO:0000313" key="7">
    <source>
        <dbReference type="Proteomes" id="UP001201812"/>
    </source>
</evidence>
<keyword evidence="3" id="KW-0009">Actin-binding</keyword>
<name>A0AAD4R7S8_9BILA</name>
<keyword evidence="7" id="KW-1185">Reference proteome</keyword>
<organism evidence="6 7">
    <name type="scientific">Ditylenchus destructor</name>
    <dbReference type="NCBI Taxonomy" id="166010"/>
    <lineage>
        <taxon>Eukaryota</taxon>
        <taxon>Metazoa</taxon>
        <taxon>Ecdysozoa</taxon>
        <taxon>Nematoda</taxon>
        <taxon>Chromadorea</taxon>
        <taxon>Rhabditida</taxon>
        <taxon>Tylenchina</taxon>
        <taxon>Tylenchomorpha</taxon>
        <taxon>Sphaerularioidea</taxon>
        <taxon>Anguinidae</taxon>
        <taxon>Anguininae</taxon>
        <taxon>Ditylenchus</taxon>
    </lineage>
</organism>
<gene>
    <name evidence="6" type="ORF">DdX_04472</name>
</gene>
<dbReference type="GO" id="GO:0003779">
    <property type="term" value="F:actin binding"/>
    <property type="evidence" value="ECO:0007669"/>
    <property type="project" value="UniProtKB-KW"/>
</dbReference>
<feature type="repeat" description="RPEL" evidence="4">
    <location>
        <begin position="144"/>
        <end position="169"/>
    </location>
</feature>
<evidence type="ECO:0000256" key="4">
    <source>
        <dbReference type="PROSITE-ProRule" id="PRU00401"/>
    </source>
</evidence>
<dbReference type="Gene3D" id="6.10.140.2130">
    <property type="match status" value="1"/>
</dbReference>
<feature type="compositionally biased region" description="Polar residues" evidence="5">
    <location>
        <begin position="29"/>
        <end position="56"/>
    </location>
</feature>
<dbReference type="SMART" id="SM00707">
    <property type="entry name" value="RPEL"/>
    <property type="match status" value="1"/>
</dbReference>
<proteinExistence type="inferred from homology"/>
<evidence type="ECO:0000256" key="5">
    <source>
        <dbReference type="SAM" id="MobiDB-lite"/>
    </source>
</evidence>
<dbReference type="Pfam" id="PF02755">
    <property type="entry name" value="RPEL"/>
    <property type="match status" value="1"/>
</dbReference>
<evidence type="ECO:0000256" key="2">
    <source>
        <dbReference type="ARBA" id="ARBA00022737"/>
    </source>
</evidence>
<dbReference type="AlphaFoldDB" id="A0AAD4R7S8"/>